<organism evidence="2">
    <name type="scientific">Brugia malayi</name>
    <name type="common">Filarial nematode worm</name>
    <dbReference type="NCBI Taxonomy" id="6279"/>
    <lineage>
        <taxon>Eukaryota</taxon>
        <taxon>Metazoa</taxon>
        <taxon>Ecdysozoa</taxon>
        <taxon>Nematoda</taxon>
        <taxon>Chromadorea</taxon>
        <taxon>Rhabditida</taxon>
        <taxon>Spirurina</taxon>
        <taxon>Spiruromorpha</taxon>
        <taxon>Filarioidea</taxon>
        <taxon>Onchocercidae</taxon>
        <taxon>Brugia</taxon>
    </lineage>
</organism>
<dbReference type="CTD" id="6103697"/>
<accession>A0A4E9FME3</accession>
<gene>
    <name evidence="2" type="primary">Bm10088</name>
    <name evidence="2" type="ORF">BM_BM10088</name>
</gene>
<dbReference type="KEGG" id="bmy:BM_BM10088"/>
<feature type="region of interest" description="Disordered" evidence="1">
    <location>
        <begin position="311"/>
        <end position="333"/>
    </location>
</feature>
<dbReference type="RefSeq" id="XP_001900275.2">
    <property type="nucleotide sequence ID" value="XM_001900240.2"/>
</dbReference>
<protein>
    <submittedName>
        <fullName evidence="2">Uncharacterized protein</fullName>
    </submittedName>
</protein>
<proteinExistence type="predicted"/>
<name>A0A4E9FME3_BRUMA</name>
<dbReference type="EMBL" id="CAAKNF010000193">
    <property type="protein sequence ID" value="VIO94163.1"/>
    <property type="molecule type" value="Genomic_DNA"/>
</dbReference>
<evidence type="ECO:0000313" key="2">
    <source>
        <dbReference type="EMBL" id="VIO94163.1"/>
    </source>
</evidence>
<reference evidence="2" key="1">
    <citation type="submission" date="2019-04" db="EMBL/GenBank/DDBJ databases">
        <authorList>
            <person name="Howe K."/>
            <person name="Paulini M."/>
            <person name="Williams G."/>
        </authorList>
    </citation>
    <scope>NUCLEOTIDE SEQUENCE [LARGE SCALE GENOMIC DNA]</scope>
    <source>
        <strain evidence="2">FR3</strain>
    </source>
</reference>
<evidence type="ECO:0000256" key="1">
    <source>
        <dbReference type="SAM" id="MobiDB-lite"/>
    </source>
</evidence>
<sequence>MVFAFLRKSMRMKEKEIGMSRIVTLIVLLLQNVFILHETSASERLRTISPNLKSVNSSTEVYREAQIQSTVSSVKNENWEVGLIQKLRHLQKKVDEILHCCKNKCSGKNDTAMEEICNEKLTTQTTALRSKTVKMVLPLRKCVPCPCPTTPTTCPVMPVDHCPCSVKVNQLLPCPIALGIFQAKNRRRKRQMTEVIVPLDDKLAIEYLRKLGYVEEFNLSSANICHPTNLLGNVLSPDERSAAVIPIPVQPFQGALSVHQQIPVELLANSMPQQFAFGGISGVQAMNLPLTPQEQVPSGSAEQPKLKDLLASPSDTRLKMNEDCQPSGRRKSATATRSRITLITFAVIVWIRSQERAV</sequence>
<dbReference type="GeneID" id="6103697"/>
<dbReference type="OrthoDB" id="5851326at2759"/>
<dbReference type="AlphaFoldDB" id="A0A4E9FME3"/>